<dbReference type="Gene3D" id="1.25.40.10">
    <property type="entry name" value="Tetratricopeptide repeat domain"/>
    <property type="match status" value="1"/>
</dbReference>
<dbReference type="AlphaFoldDB" id="A0A0M0JDA6"/>
<protein>
    <submittedName>
        <fullName evidence="1">Uncharacterized protein</fullName>
    </submittedName>
</protein>
<comment type="caution">
    <text evidence="1">The sequence shown here is derived from an EMBL/GenBank/DDBJ whole genome shotgun (WGS) entry which is preliminary data.</text>
</comment>
<dbReference type="InterPro" id="IPR011990">
    <property type="entry name" value="TPR-like_helical_dom_sf"/>
</dbReference>
<accession>A0A0M0JDA6</accession>
<proteinExistence type="predicted"/>
<dbReference type="Proteomes" id="UP000037460">
    <property type="component" value="Unassembled WGS sequence"/>
</dbReference>
<dbReference type="EMBL" id="JWZX01003092">
    <property type="protein sequence ID" value="KOO24445.1"/>
    <property type="molecule type" value="Genomic_DNA"/>
</dbReference>
<gene>
    <name evidence="1" type="ORF">Ctob_002014</name>
</gene>
<evidence type="ECO:0000313" key="1">
    <source>
        <dbReference type="EMBL" id="KOO24445.1"/>
    </source>
</evidence>
<dbReference type="InterPro" id="IPR029063">
    <property type="entry name" value="SAM-dependent_MTases_sf"/>
</dbReference>
<sequence length="340" mass="36911">MTNLGSVLIDLGGEDNDARAEELYRMVLAIEPAHSDAAFNLALQLQDRKTNDALREAASLYLEVVAADPKRWDAWANLGTALAEVRDRPLQATRAFQRAILELERMHEASEGEPAEESDDATYLAELYYNFGIQLSGLSDEQCATYAAEPTSLLMGVEPGDASSAVSSSVCVDLSPKMLTKAEALMTEDGSPVYDKVLAADLVTLQRADVLERRMQGNHRASMRRQQAAARAVDEQSGVELLAAADVLVYFGDLSDVLAAFSRLSAVSGVALVFSCERADEEEAPAGWRLRTSGRFAHTKAYVVATAAATGNFELIAYEEITPRMENGVPVQGHLFTFAR</sequence>
<keyword evidence="2" id="KW-1185">Reference proteome</keyword>
<dbReference type="OrthoDB" id="3647at2759"/>
<evidence type="ECO:0000313" key="2">
    <source>
        <dbReference type="Proteomes" id="UP000037460"/>
    </source>
</evidence>
<dbReference type="Gene3D" id="3.40.50.150">
    <property type="entry name" value="Vaccinia Virus protein VP39"/>
    <property type="match status" value="1"/>
</dbReference>
<name>A0A0M0JDA6_9EUKA</name>
<reference evidence="2" key="1">
    <citation type="journal article" date="2015" name="PLoS Genet.">
        <title>Genome Sequence and Transcriptome Analyses of Chrysochromulina tobin: Metabolic Tools for Enhanced Algal Fitness in the Prominent Order Prymnesiales (Haptophyceae).</title>
        <authorList>
            <person name="Hovde B.T."/>
            <person name="Deodato C.R."/>
            <person name="Hunsperger H.M."/>
            <person name="Ryken S.A."/>
            <person name="Yost W."/>
            <person name="Jha R.K."/>
            <person name="Patterson J."/>
            <person name="Monnat R.J. Jr."/>
            <person name="Barlow S.B."/>
            <person name="Starkenburg S.R."/>
            <person name="Cattolico R.A."/>
        </authorList>
    </citation>
    <scope>NUCLEOTIDE SEQUENCE</scope>
    <source>
        <strain evidence="2">CCMP291</strain>
    </source>
</reference>
<dbReference type="SUPFAM" id="SSF48452">
    <property type="entry name" value="TPR-like"/>
    <property type="match status" value="1"/>
</dbReference>
<organism evidence="1 2">
    <name type="scientific">Chrysochromulina tobinii</name>
    <dbReference type="NCBI Taxonomy" id="1460289"/>
    <lineage>
        <taxon>Eukaryota</taxon>
        <taxon>Haptista</taxon>
        <taxon>Haptophyta</taxon>
        <taxon>Prymnesiophyceae</taxon>
        <taxon>Prymnesiales</taxon>
        <taxon>Chrysochromulinaceae</taxon>
        <taxon>Chrysochromulina</taxon>
    </lineage>
</organism>